<dbReference type="InterPro" id="IPR048771">
    <property type="entry name" value="SOGP_2nd"/>
</dbReference>
<dbReference type="Pfam" id="PF21958">
    <property type="entry name" value="SOGP_N"/>
    <property type="match status" value="1"/>
</dbReference>
<dbReference type="RefSeq" id="WP_343872823.1">
    <property type="nucleotide sequence ID" value="NZ_BAAAIX010000010.1"/>
</dbReference>
<evidence type="ECO:0000259" key="1">
    <source>
        <dbReference type="Pfam" id="PF21250"/>
    </source>
</evidence>
<accession>A0ABW4RV94</accession>
<reference evidence="4" key="1">
    <citation type="journal article" date="2019" name="Int. J. Syst. Evol. Microbiol.">
        <title>The Global Catalogue of Microorganisms (GCM) 10K type strain sequencing project: providing services to taxonomists for standard genome sequencing and annotation.</title>
        <authorList>
            <consortium name="The Broad Institute Genomics Platform"/>
            <consortium name="The Broad Institute Genome Sequencing Center for Infectious Disease"/>
            <person name="Wu L."/>
            <person name="Ma J."/>
        </authorList>
    </citation>
    <scope>NUCLEOTIDE SEQUENCE [LARGE SCALE GENOMIC DNA]</scope>
    <source>
        <strain evidence="4">CAIM 431</strain>
    </source>
</reference>
<dbReference type="InterPro" id="IPR008928">
    <property type="entry name" value="6-hairpin_glycosidase_sf"/>
</dbReference>
<dbReference type="Gene3D" id="1.50.10.10">
    <property type="match status" value="1"/>
</dbReference>
<dbReference type="InterPro" id="IPR037018">
    <property type="entry name" value="GH65_N"/>
</dbReference>
<dbReference type="Gene3D" id="2.60.420.10">
    <property type="entry name" value="Maltose phosphorylase, domain 3"/>
    <property type="match status" value="1"/>
</dbReference>
<dbReference type="Proteomes" id="UP001597326">
    <property type="component" value="Unassembled WGS sequence"/>
</dbReference>
<name>A0ABW4RV94_9ACTN</name>
<dbReference type="InterPro" id="IPR052047">
    <property type="entry name" value="GH94_Enzymes"/>
</dbReference>
<proteinExistence type="predicted"/>
<dbReference type="EMBL" id="JBHUFZ010000012">
    <property type="protein sequence ID" value="MFD1889724.1"/>
    <property type="molecule type" value="Genomic_DNA"/>
</dbReference>
<dbReference type="PANTHER" id="PTHR37469">
    <property type="entry name" value="CELLOBIONIC ACID PHOSPHORYLASE-RELATED"/>
    <property type="match status" value="1"/>
</dbReference>
<dbReference type="Gene3D" id="2.70.98.40">
    <property type="entry name" value="Glycoside hydrolase, family 65, N-terminal domain"/>
    <property type="match status" value="1"/>
</dbReference>
<evidence type="ECO:0000313" key="3">
    <source>
        <dbReference type="EMBL" id="MFD1889724.1"/>
    </source>
</evidence>
<dbReference type="InterPro" id="IPR053831">
    <property type="entry name" value="SOGP_N"/>
</dbReference>
<protein>
    <recommendedName>
        <fullName evidence="5">Cellobiose phosphorylase</fullName>
    </recommendedName>
</protein>
<keyword evidence="4" id="KW-1185">Reference proteome</keyword>
<evidence type="ECO:0000259" key="2">
    <source>
        <dbReference type="Pfam" id="PF21958"/>
    </source>
</evidence>
<evidence type="ECO:0000313" key="4">
    <source>
        <dbReference type="Proteomes" id="UP001597326"/>
    </source>
</evidence>
<organism evidence="3 4">
    <name type="scientific">Luteococcus peritonei</name>
    <dbReference type="NCBI Taxonomy" id="88874"/>
    <lineage>
        <taxon>Bacteria</taxon>
        <taxon>Bacillati</taxon>
        <taxon>Actinomycetota</taxon>
        <taxon>Actinomycetes</taxon>
        <taxon>Propionibacteriales</taxon>
        <taxon>Propionibacteriaceae</taxon>
        <taxon>Luteococcus</taxon>
    </lineage>
</organism>
<dbReference type="SUPFAM" id="SSF48208">
    <property type="entry name" value="Six-hairpin glycosidases"/>
    <property type="match status" value="1"/>
</dbReference>
<dbReference type="PANTHER" id="PTHR37469:SF2">
    <property type="entry name" value="CELLOBIONIC ACID PHOSPHORYLASE"/>
    <property type="match status" value="1"/>
</dbReference>
<evidence type="ECO:0008006" key="5">
    <source>
        <dbReference type="Google" id="ProtNLM"/>
    </source>
</evidence>
<gene>
    <name evidence="3" type="ORF">ACFSCS_05890</name>
</gene>
<dbReference type="InterPro" id="IPR012341">
    <property type="entry name" value="6hp_glycosidase-like_sf"/>
</dbReference>
<sequence length="1052" mass="114753">MTTTVRTTSSGALQQLEVDGLSLLLYPATELESGPANLWLRRREDGRVQELRPLTGPASQGESFQHQGLTAVRGELAGVRHTTWFDAEDPGVLGWRWSLDNIGTEPVELDLVCTLDVALTPVADLRRSEYYVSQYLDLTPVEVPAPHGQTSTALAVRQNMPGERQPWAALGSSEPVVGWATDALQLLDRARGEGLDLSVELPSERLQHEHTLAALQTAPIRLAPGERQEGQFWIITVPDHPHATGVQDVALLTERLATRIWSSCPEPRQTAPVVPTVFCPARPAGVHDFPGEPAGLTSEERTTDGCLLSGFVGSEHVVTAAKEREVLRPHGKILHLSPGPEADGRALASTAWMSGVFASQLTSGPASSGELLGIRRSYLGLCEAAGLRLLVRRGGSTWRLLTTPSLWRTRDEHCTWLYRLDGDLDGSTVTVDVELTGTQELRLDVRVEGQPLDLLLVLDETNPGLSLDVTAGQLGDDGPLFADGGSRGLSTRTVQLDQATAASVRLLLPGGSDASRTHHWRLPSLDPSSVADQGETSALAHFISALAHDAAVHYQAPRGLEQYTGGAWGVRDVCQGPVGLLLATDEQQALRRTLVQIFAGQQDDGDWPQWFHFLPQMAGPGHRESHGDVVYWPLLALAEYLAVTGDAGILDECTALVGRDEVLAPVPLRQHVRLAVDRITAQRTRDPRLPAYGHGDWNDSLQPARPELAHQMCSTWTTELEIQALSLLAEQLRGPWPELSNELDELVAGTRQAFEEVLLVDDELAGYVVLSEDEPEVLVHPRDERTGLHHGLLQMIHAISDELLSPEQALHHQALISQHLSGPTGSYLFDRPVAYTGGTMTVFKRAEAATFWGREIGLMYTHAHVRHVEALSHLGMAEQMWHELLKVVPAALVERVEGAALRQNNCYYSSSDAWFTDRYQASHQADDLFSPSTRFEGGWRVYSSGPGLVLRLVVEKVLGVRRRAAGLEIDPVLPSQLDGLRAVVHVEGHELHLTYRVRGAGHGVREVRHQGRPLATRPLSSRYREAGVALVDPLAAIAGGVNVVELEVLVGG</sequence>
<dbReference type="Pfam" id="PF21250">
    <property type="entry name" value="SOGP_2nd"/>
    <property type="match status" value="1"/>
</dbReference>
<feature type="domain" description="Glycoside phosphorylase super sandwich" evidence="1">
    <location>
        <begin position="299"/>
        <end position="446"/>
    </location>
</feature>
<comment type="caution">
    <text evidence="3">The sequence shown here is derived from an EMBL/GenBank/DDBJ whole genome shotgun (WGS) entry which is preliminary data.</text>
</comment>
<feature type="domain" description="SOGP N-terminal" evidence="2">
    <location>
        <begin position="8"/>
        <end position="232"/>
    </location>
</feature>